<dbReference type="PANTHER" id="PTHR15600:SF42">
    <property type="entry name" value="SACSIN"/>
    <property type="match status" value="1"/>
</dbReference>
<proteinExistence type="predicted"/>
<keyword evidence="4" id="KW-1185">Reference proteome</keyword>
<sequence length="623" mass="71533">MFYRIHPRGRTCAQLLATNTSLLKSVSELLNKHRWLPCNSKTISTTYPEWLPFQSTNSLYKAEDLYPSSAAELLGAVGSSLSLIIPGAIKSCLRFRPTALHDYSGQLESIMNHFQHAENQKSHFLICSLYALINQTYSVDEIRKSFSAQNINDQIWFGTNFVPISKLVLDPPFNLFPYAEQIPLASPILKFERILQALNIQSRSTETTLLNVLNDIVQKYETNAHDRTLATRNDDFDLIRRILVWFSSFASQEKSETSIDIIKQLYLPTITLNEDNKINSDSNKNVSLSFAIIDECYYCDQKWMTDKLAIESILNEFKLNIVDENIPVDISEVLGVQPLTSKIMNVKSLSFVRNWGQKEEITSRIHNLIKEGYTDGLAIFNEFIQNADDARANVVKFLYDNRSNLQWTTHLLEPSLVQFQSRALWVYNDAVFTENDFQNLIRLGEGTKVNDLDKIGKFGLGFNSVYNVTDLPSLISQQTLIMLDPHCKYLGKYGNGGIRLDFTPSQRTMLRSYKDQFEPYSGIFDCNVCELVDESFNGTLFRLPLRTSEQAKESLLSNTVYEHHDMLELLDMLVKRGSQLLLNTQNVCKIELYELTSQKEKPKLMCTFVKEPVRYLQQYDLTK</sequence>
<dbReference type="InterPro" id="IPR036890">
    <property type="entry name" value="HATPase_C_sf"/>
</dbReference>
<organism evidence="2 4">
    <name type="scientific">Didymodactylos carnosus</name>
    <dbReference type="NCBI Taxonomy" id="1234261"/>
    <lineage>
        <taxon>Eukaryota</taxon>
        <taxon>Metazoa</taxon>
        <taxon>Spiralia</taxon>
        <taxon>Gnathifera</taxon>
        <taxon>Rotifera</taxon>
        <taxon>Eurotatoria</taxon>
        <taxon>Bdelloidea</taxon>
        <taxon>Philodinida</taxon>
        <taxon>Philodinidae</taxon>
        <taxon>Didymodactylos</taxon>
    </lineage>
</organism>
<accession>A0A815IQU8</accession>
<gene>
    <name evidence="2" type="ORF">GPM918_LOCUS31790</name>
    <name evidence="3" type="ORF">SRO942_LOCUS32441</name>
</gene>
<comment type="caution">
    <text evidence="2">The sequence shown here is derived from an EMBL/GenBank/DDBJ whole genome shotgun (WGS) entry which is preliminary data.</text>
</comment>
<evidence type="ECO:0000259" key="1">
    <source>
        <dbReference type="Pfam" id="PF25794"/>
    </source>
</evidence>
<dbReference type="NCBIfam" id="NF047352">
    <property type="entry name" value="P_loop_sacsin"/>
    <property type="match status" value="1"/>
</dbReference>
<protein>
    <recommendedName>
        <fullName evidence="1">Sacsin/Nov domain-containing protein</fullName>
    </recommendedName>
</protein>
<dbReference type="Proteomes" id="UP000663829">
    <property type="component" value="Unassembled WGS sequence"/>
</dbReference>
<evidence type="ECO:0000313" key="3">
    <source>
        <dbReference type="EMBL" id="CAF4254687.1"/>
    </source>
</evidence>
<dbReference type="EMBL" id="CAJNOQ010015837">
    <property type="protein sequence ID" value="CAF1369656.1"/>
    <property type="molecule type" value="Genomic_DNA"/>
</dbReference>
<dbReference type="Pfam" id="PF25794">
    <property type="entry name" value="SACS"/>
    <property type="match status" value="1"/>
</dbReference>
<dbReference type="SUPFAM" id="SSF55874">
    <property type="entry name" value="ATPase domain of HSP90 chaperone/DNA topoisomerase II/histidine kinase"/>
    <property type="match status" value="1"/>
</dbReference>
<dbReference type="InterPro" id="IPR058210">
    <property type="entry name" value="SACS/Nov_dom"/>
</dbReference>
<dbReference type="PANTHER" id="PTHR15600">
    <property type="entry name" value="SACSIN"/>
    <property type="match status" value="1"/>
</dbReference>
<dbReference type="GO" id="GO:0030544">
    <property type="term" value="F:Hsp70 protein binding"/>
    <property type="evidence" value="ECO:0007669"/>
    <property type="project" value="TreeGrafter"/>
</dbReference>
<dbReference type="Gene3D" id="3.30.565.10">
    <property type="entry name" value="Histidine kinase-like ATPase, C-terminal domain"/>
    <property type="match status" value="1"/>
</dbReference>
<reference evidence="2" key="1">
    <citation type="submission" date="2021-02" db="EMBL/GenBank/DDBJ databases">
        <authorList>
            <person name="Nowell W R."/>
        </authorList>
    </citation>
    <scope>NUCLEOTIDE SEQUENCE</scope>
</reference>
<dbReference type="AlphaFoldDB" id="A0A815IQU8"/>
<dbReference type="InterPro" id="IPR052972">
    <property type="entry name" value="Sacsin_chaperone_reg"/>
</dbReference>
<feature type="domain" description="Sacsin/Nov" evidence="1">
    <location>
        <begin position="358"/>
        <end position="604"/>
    </location>
</feature>
<name>A0A815IQU8_9BILA</name>
<dbReference type="OrthoDB" id="1262810at2759"/>
<evidence type="ECO:0000313" key="4">
    <source>
        <dbReference type="Proteomes" id="UP000663829"/>
    </source>
</evidence>
<dbReference type="EMBL" id="CAJOBC010074713">
    <property type="protein sequence ID" value="CAF4254687.1"/>
    <property type="molecule type" value="Genomic_DNA"/>
</dbReference>
<dbReference type="Proteomes" id="UP000681722">
    <property type="component" value="Unassembled WGS sequence"/>
</dbReference>
<evidence type="ECO:0000313" key="2">
    <source>
        <dbReference type="EMBL" id="CAF1369656.1"/>
    </source>
</evidence>